<dbReference type="InterPro" id="IPR017972">
    <property type="entry name" value="Cyt_P450_CS"/>
</dbReference>
<reference evidence="11" key="2">
    <citation type="submission" date="2025-08" db="UniProtKB">
        <authorList>
            <consortium name="RefSeq"/>
        </authorList>
    </citation>
    <scope>IDENTIFICATION</scope>
    <source>
        <tissue evidence="11">Leaf</tissue>
    </source>
</reference>
<sequence>MASISLLDVSIAIICLVLFRCLFFKKRKDHAFRSWPVLGMFPGFLLELHRIYDFGVEIFESADLTFLFTGPWFTGMDMLFTVDPANIHYILSSNFSNYTKGADFKEVFDVFGEMIFSSDGELWKNQRKAAQYMLNHQGFQKLSMSTTRRKLYDGLVPLLDQCCEEEKVVDLQEVFKRFTFDTTFFLVTGCDPKSLSIEMPEVEYAKALDDLGEGIFYRHIKPKFLWKLQNLFGLGQEKRMTKADATFDRVSAKYISAKREEIRSKGIAHHHSDGESEDLLSSHIKLDTTKYELLKPSEDKFLRDTILAFNLAGRDTMASALSWLFWLLSQNPQVVTKIRKEIIDKNLSKTGSNVLDNLDKLVYLHAALYESMRLYPPVVFQRKSPIKADLLPSGHKVDANSVIIIYLYGLGRMRAVWGEDATEFKPERWISGTGGLRHSPSFKFLSFNAGPRTCPGKQIAMTLMKTLVVEILQNYDIKVIKGQKVEPESGLMLHMKHGLKVTITKRCSA</sequence>
<keyword evidence="3 8" id="KW-0349">Heme</keyword>
<organism evidence="10 11">
    <name type="scientific">Camelina sativa</name>
    <name type="common">False flax</name>
    <name type="synonym">Myagrum sativum</name>
    <dbReference type="NCBI Taxonomy" id="90675"/>
    <lineage>
        <taxon>Eukaryota</taxon>
        <taxon>Viridiplantae</taxon>
        <taxon>Streptophyta</taxon>
        <taxon>Embryophyta</taxon>
        <taxon>Tracheophyta</taxon>
        <taxon>Spermatophyta</taxon>
        <taxon>Magnoliopsida</taxon>
        <taxon>eudicotyledons</taxon>
        <taxon>Gunneridae</taxon>
        <taxon>Pentapetalae</taxon>
        <taxon>rosids</taxon>
        <taxon>malvids</taxon>
        <taxon>Brassicales</taxon>
        <taxon>Brassicaceae</taxon>
        <taxon>Camelineae</taxon>
        <taxon>Camelina</taxon>
    </lineage>
</organism>
<dbReference type="RefSeq" id="XP_010446498.1">
    <property type="nucleotide sequence ID" value="XM_010448196.2"/>
</dbReference>
<accession>A0ABM0UUD1</accession>
<evidence type="ECO:0000256" key="5">
    <source>
        <dbReference type="ARBA" id="ARBA00023002"/>
    </source>
</evidence>
<keyword evidence="9" id="KW-0812">Transmembrane</keyword>
<feature type="transmembrane region" description="Helical" evidence="9">
    <location>
        <begin position="6"/>
        <end position="23"/>
    </location>
</feature>
<comment type="cofactor">
    <cofactor evidence="1">
        <name>heme</name>
        <dbReference type="ChEBI" id="CHEBI:30413"/>
    </cofactor>
</comment>
<protein>
    <submittedName>
        <fullName evidence="11">Alkane hydroxylase MAH1-like</fullName>
    </submittedName>
</protein>
<dbReference type="PANTHER" id="PTHR24296">
    <property type="entry name" value="CYTOCHROME P450"/>
    <property type="match status" value="1"/>
</dbReference>
<dbReference type="CDD" id="cd11064">
    <property type="entry name" value="CYP86A"/>
    <property type="match status" value="1"/>
</dbReference>
<evidence type="ECO:0000313" key="10">
    <source>
        <dbReference type="Proteomes" id="UP000694864"/>
    </source>
</evidence>
<keyword evidence="4 8" id="KW-0479">Metal-binding</keyword>
<dbReference type="PRINTS" id="PR00385">
    <property type="entry name" value="P450"/>
</dbReference>
<dbReference type="InterPro" id="IPR002401">
    <property type="entry name" value="Cyt_P450_E_grp-I"/>
</dbReference>
<dbReference type="GeneID" id="104729264"/>
<comment type="similarity">
    <text evidence="2 8">Belongs to the cytochrome P450 family.</text>
</comment>
<dbReference type="InterPro" id="IPR001128">
    <property type="entry name" value="Cyt_P450"/>
</dbReference>
<keyword evidence="6 8" id="KW-0408">Iron</keyword>
<dbReference type="PRINTS" id="PR00463">
    <property type="entry name" value="EP450I"/>
</dbReference>
<keyword evidence="5 8" id="KW-0560">Oxidoreductase</keyword>
<keyword evidence="9" id="KW-0472">Membrane</keyword>
<keyword evidence="9" id="KW-1133">Transmembrane helix</keyword>
<evidence type="ECO:0000256" key="2">
    <source>
        <dbReference type="ARBA" id="ARBA00010617"/>
    </source>
</evidence>
<evidence type="ECO:0000256" key="1">
    <source>
        <dbReference type="ARBA" id="ARBA00001971"/>
    </source>
</evidence>
<name>A0ABM0UUD1_CAMSA</name>
<dbReference type="InterPro" id="IPR036396">
    <property type="entry name" value="Cyt_P450_sf"/>
</dbReference>
<dbReference type="PROSITE" id="PS00086">
    <property type="entry name" value="CYTOCHROME_P450"/>
    <property type="match status" value="1"/>
</dbReference>
<evidence type="ECO:0000256" key="8">
    <source>
        <dbReference type="RuleBase" id="RU000461"/>
    </source>
</evidence>
<dbReference type="Gene3D" id="1.10.630.10">
    <property type="entry name" value="Cytochrome P450"/>
    <property type="match status" value="1"/>
</dbReference>
<keyword evidence="7 8" id="KW-0503">Monooxygenase</keyword>
<evidence type="ECO:0000256" key="4">
    <source>
        <dbReference type="ARBA" id="ARBA00022723"/>
    </source>
</evidence>
<dbReference type="Proteomes" id="UP000694864">
    <property type="component" value="Chromosome 12"/>
</dbReference>
<evidence type="ECO:0000256" key="7">
    <source>
        <dbReference type="ARBA" id="ARBA00023033"/>
    </source>
</evidence>
<keyword evidence="10" id="KW-1185">Reference proteome</keyword>
<evidence type="ECO:0000256" key="6">
    <source>
        <dbReference type="ARBA" id="ARBA00023004"/>
    </source>
</evidence>
<gene>
    <name evidence="11" type="primary">LOC104729264</name>
</gene>
<dbReference type="Pfam" id="PF00067">
    <property type="entry name" value="p450"/>
    <property type="match status" value="1"/>
</dbReference>
<evidence type="ECO:0000256" key="9">
    <source>
        <dbReference type="SAM" id="Phobius"/>
    </source>
</evidence>
<reference evidence="10" key="1">
    <citation type="journal article" date="2014" name="Nat. Commun.">
        <title>The emerging biofuel crop Camelina sativa retains a highly undifferentiated hexaploid genome structure.</title>
        <authorList>
            <person name="Kagale S."/>
            <person name="Koh C."/>
            <person name="Nixon J."/>
            <person name="Bollina V."/>
            <person name="Clarke W.E."/>
            <person name="Tuteja R."/>
            <person name="Spillane C."/>
            <person name="Robinson S.J."/>
            <person name="Links M.G."/>
            <person name="Clarke C."/>
            <person name="Higgins E.E."/>
            <person name="Huebert T."/>
            <person name="Sharpe A.G."/>
            <person name="Parkin I.A."/>
        </authorList>
    </citation>
    <scope>NUCLEOTIDE SEQUENCE [LARGE SCALE GENOMIC DNA]</scope>
    <source>
        <strain evidence="10">cv. DH55</strain>
    </source>
</reference>
<evidence type="ECO:0000256" key="3">
    <source>
        <dbReference type="ARBA" id="ARBA00022617"/>
    </source>
</evidence>
<proteinExistence type="inferred from homology"/>
<evidence type="ECO:0000313" key="11">
    <source>
        <dbReference type="RefSeq" id="XP_010446498.1"/>
    </source>
</evidence>
<dbReference type="SUPFAM" id="SSF48264">
    <property type="entry name" value="Cytochrome P450"/>
    <property type="match status" value="1"/>
</dbReference>